<name>A0ABS2N3E8_9BACI</name>
<accession>A0ABS2N3E8</accession>
<keyword evidence="2" id="KW-1185">Reference proteome</keyword>
<evidence type="ECO:0000313" key="1">
    <source>
        <dbReference type="EMBL" id="MBM7572588.1"/>
    </source>
</evidence>
<comment type="caution">
    <text evidence="1">The sequence shown here is derived from an EMBL/GenBank/DDBJ whole genome shotgun (WGS) entry which is preliminary data.</text>
</comment>
<sequence length="51" mass="6088">MKAFILILGDRFCWLNITIHELIKEIEGRIKMEKLTEVEVQQALEKLSTWE</sequence>
<gene>
    <name evidence="1" type="ORF">JOC48_003119</name>
</gene>
<organism evidence="1 2">
    <name type="scientific">Aquibacillus albus</name>
    <dbReference type="NCBI Taxonomy" id="1168171"/>
    <lineage>
        <taxon>Bacteria</taxon>
        <taxon>Bacillati</taxon>
        <taxon>Bacillota</taxon>
        <taxon>Bacilli</taxon>
        <taxon>Bacillales</taxon>
        <taxon>Bacillaceae</taxon>
        <taxon>Aquibacillus</taxon>
    </lineage>
</organism>
<dbReference type="Proteomes" id="UP001296943">
    <property type="component" value="Unassembled WGS sequence"/>
</dbReference>
<dbReference type="EMBL" id="JAFBDR010000019">
    <property type="protein sequence ID" value="MBM7572588.1"/>
    <property type="molecule type" value="Genomic_DNA"/>
</dbReference>
<dbReference type="RefSeq" id="WP_204501100.1">
    <property type="nucleotide sequence ID" value="NZ_JAFBDR010000019.1"/>
</dbReference>
<protein>
    <submittedName>
        <fullName evidence="1">Uncharacterized protein</fullName>
    </submittedName>
</protein>
<reference evidence="1 2" key="1">
    <citation type="submission" date="2021-01" db="EMBL/GenBank/DDBJ databases">
        <title>Genomic Encyclopedia of Type Strains, Phase IV (KMG-IV): sequencing the most valuable type-strain genomes for metagenomic binning, comparative biology and taxonomic classification.</title>
        <authorList>
            <person name="Goeker M."/>
        </authorList>
    </citation>
    <scope>NUCLEOTIDE SEQUENCE [LARGE SCALE GENOMIC DNA]</scope>
    <source>
        <strain evidence="1 2">DSM 23711</strain>
    </source>
</reference>
<evidence type="ECO:0000313" key="2">
    <source>
        <dbReference type="Proteomes" id="UP001296943"/>
    </source>
</evidence>
<proteinExistence type="predicted"/>